<organism evidence="2 3">
    <name type="scientific">Thermocrispum agreste</name>
    <dbReference type="NCBI Taxonomy" id="37925"/>
    <lineage>
        <taxon>Bacteria</taxon>
        <taxon>Bacillati</taxon>
        <taxon>Actinomycetota</taxon>
        <taxon>Actinomycetes</taxon>
        <taxon>Pseudonocardiales</taxon>
        <taxon>Pseudonocardiaceae</taxon>
        <taxon>Thermocrispum</taxon>
    </lineage>
</organism>
<name>A0ABD6FEY9_9PSEU</name>
<proteinExistence type="predicted"/>
<gene>
    <name evidence="2" type="ORF">DIU77_010260</name>
</gene>
<feature type="region of interest" description="Disordered" evidence="1">
    <location>
        <begin position="436"/>
        <end position="464"/>
    </location>
</feature>
<dbReference type="InterPro" id="IPR036689">
    <property type="entry name" value="ESAT-6-like_sf"/>
</dbReference>
<evidence type="ECO:0000313" key="2">
    <source>
        <dbReference type="EMBL" id="MFO7192610.1"/>
    </source>
</evidence>
<comment type="caution">
    <text evidence="2">The sequence shown here is derived from an EMBL/GenBank/DDBJ whole genome shotgun (WGS) entry which is preliminary data.</text>
</comment>
<dbReference type="AlphaFoldDB" id="A0ABD6FEY9"/>
<evidence type="ECO:0000313" key="3">
    <source>
        <dbReference type="Proteomes" id="UP000249324"/>
    </source>
</evidence>
<protein>
    <submittedName>
        <fullName evidence="2">Uncharacterized protein</fullName>
    </submittedName>
</protein>
<sequence>MAEVEDATENVKLKSTDPTVQEYAENIVKAEPLGSERLAMAKSTAGLATSVADLMQGQAGVGDVATAAANVVLDTTDFVASAVGDITSFASDPIAWLVGNGLDMLLAVVTPLQDALHFVTGDGPALKKGAENFVGIAKGLEDMGKNLCEVSDDRLKEWTGDASEAGKKALAEFADGINGVSAASVRVAEVLQSSALLMETVETVVKSLISDFVAEAIKIMVPRLAASVVTFGASIAEGMAEVMAKLAITFPKIMKYVEKLTRILGRIAKFMAKVEKFLGDLAGKAFGKMFGKVAGRLIGEAATEVAGKVGKTVGESVVKAGFKGARKYADGKINGPSLGDLKGTYVETDSVGEGDKQTKELVDDGFRKGYQRDVYRERYDDDGNLIGVERSREPVRKSVFTGELTDDGTGIALDDGGAGAASSAIKVVTGGIRKGIDLVSGDDEDEPGQNAPSEEETRGKLDAF</sequence>
<accession>A0ABD6FEY9</accession>
<reference evidence="2 3" key="1">
    <citation type="journal article" date="2021" name="BMC Genomics">
        <title>Genome-resolved metagenome and metatranscriptome analyses of thermophilic composting reveal key bacterial players and their metabolic interactions.</title>
        <authorList>
            <person name="Braga L.P.P."/>
            <person name="Pereira R.V."/>
            <person name="Martins L.F."/>
            <person name="Moura L.M.S."/>
            <person name="Sanchez F.B."/>
            <person name="Patane J.S.L."/>
            <person name="da Silva A.M."/>
            <person name="Setubal J.C."/>
        </authorList>
    </citation>
    <scope>NUCLEOTIDE SEQUENCE [LARGE SCALE GENOMIC DNA]</scope>
    <source>
        <strain evidence="2">ZC4RG45</strain>
    </source>
</reference>
<dbReference type="SUPFAM" id="SSF140453">
    <property type="entry name" value="EsxAB dimer-like"/>
    <property type="match status" value="1"/>
</dbReference>
<feature type="compositionally biased region" description="Basic and acidic residues" evidence="1">
    <location>
        <begin position="455"/>
        <end position="464"/>
    </location>
</feature>
<evidence type="ECO:0000256" key="1">
    <source>
        <dbReference type="SAM" id="MobiDB-lite"/>
    </source>
</evidence>
<dbReference type="Proteomes" id="UP000249324">
    <property type="component" value="Unassembled WGS sequence"/>
</dbReference>
<dbReference type="EMBL" id="QGUI02000113">
    <property type="protein sequence ID" value="MFO7192610.1"/>
    <property type="molecule type" value="Genomic_DNA"/>
</dbReference>